<dbReference type="PANTHER" id="PTHR43708:SF4">
    <property type="entry name" value="OXIDOREDUCTASE YCEM-RELATED"/>
    <property type="match status" value="1"/>
</dbReference>
<dbReference type="SUPFAM" id="SSF55347">
    <property type="entry name" value="Glyceraldehyde-3-phosphate dehydrogenase-like, C-terminal domain"/>
    <property type="match status" value="1"/>
</dbReference>
<evidence type="ECO:0000313" key="3">
    <source>
        <dbReference type="EMBL" id="KRM04719.1"/>
    </source>
</evidence>
<dbReference type="PATRIC" id="fig|1423750.3.peg.2005"/>
<dbReference type="OrthoDB" id="9815825at2"/>
<comment type="caution">
    <text evidence="3">The sequence shown here is derived from an EMBL/GenBank/DDBJ whole genome shotgun (WGS) entry which is preliminary data.</text>
</comment>
<feature type="domain" description="Gfo/Idh/MocA-like oxidoreductase N-terminal" evidence="1">
    <location>
        <begin position="2"/>
        <end position="120"/>
    </location>
</feature>
<dbReference type="InterPro" id="IPR000683">
    <property type="entry name" value="Gfo/Idh/MocA-like_OxRdtase_N"/>
</dbReference>
<dbReference type="Gene3D" id="3.40.50.720">
    <property type="entry name" value="NAD(P)-binding Rossmann-like Domain"/>
    <property type="match status" value="1"/>
</dbReference>
<dbReference type="SUPFAM" id="SSF51735">
    <property type="entry name" value="NAD(P)-binding Rossmann-fold domains"/>
    <property type="match status" value="1"/>
</dbReference>
<reference evidence="3 4" key="1">
    <citation type="journal article" date="2015" name="Genome Announc.">
        <title>Expanding the biotechnology potential of lactobacilli through comparative genomics of 213 strains and associated genera.</title>
        <authorList>
            <person name="Sun Z."/>
            <person name="Harris H.M."/>
            <person name="McCann A."/>
            <person name="Guo C."/>
            <person name="Argimon S."/>
            <person name="Zhang W."/>
            <person name="Yang X."/>
            <person name="Jeffery I.B."/>
            <person name="Cooney J.C."/>
            <person name="Kagawa T.F."/>
            <person name="Liu W."/>
            <person name="Song Y."/>
            <person name="Salvetti E."/>
            <person name="Wrobel A."/>
            <person name="Rasinkangas P."/>
            <person name="Parkhill J."/>
            <person name="Rea M.C."/>
            <person name="O'Sullivan O."/>
            <person name="Ritari J."/>
            <person name="Douillard F.P."/>
            <person name="Paul Ross R."/>
            <person name="Yang R."/>
            <person name="Briner A.E."/>
            <person name="Felis G.E."/>
            <person name="de Vos W.M."/>
            <person name="Barrangou R."/>
            <person name="Klaenhammer T.R."/>
            <person name="Caufield P.W."/>
            <person name="Cui Y."/>
            <person name="Zhang H."/>
            <person name="O'Toole P.W."/>
        </authorList>
    </citation>
    <scope>NUCLEOTIDE SEQUENCE [LARGE SCALE GENOMIC DNA]</scope>
    <source>
        <strain evidence="3 4">DSM 18630</strain>
    </source>
</reference>
<dbReference type="PANTHER" id="PTHR43708">
    <property type="entry name" value="CONSERVED EXPRESSED OXIDOREDUCTASE (EUROFUNG)"/>
    <property type="match status" value="1"/>
</dbReference>
<dbReference type="InterPro" id="IPR036291">
    <property type="entry name" value="NAD(P)-bd_dom_sf"/>
</dbReference>
<feature type="domain" description="YceM-like C-terminal" evidence="2">
    <location>
        <begin position="158"/>
        <end position="240"/>
    </location>
</feature>
<dbReference type="STRING" id="1423750.FC89_GL001963"/>
<name>A0A0R1VHJ9_9LACO</name>
<dbReference type="InterPro" id="IPR048477">
    <property type="entry name" value="YceM-like_C"/>
</dbReference>
<gene>
    <name evidence="3" type="ORF">FC89_GL001963</name>
</gene>
<evidence type="ECO:0000259" key="1">
    <source>
        <dbReference type="Pfam" id="PF01408"/>
    </source>
</evidence>
<dbReference type="RefSeq" id="WP_057872478.1">
    <property type="nucleotide sequence ID" value="NZ_AZGB01000026.1"/>
</dbReference>
<organism evidence="3 4">
    <name type="scientific">Liquorilactobacillus ghanensis DSM 18630</name>
    <dbReference type="NCBI Taxonomy" id="1423750"/>
    <lineage>
        <taxon>Bacteria</taxon>
        <taxon>Bacillati</taxon>
        <taxon>Bacillota</taxon>
        <taxon>Bacilli</taxon>
        <taxon>Lactobacillales</taxon>
        <taxon>Lactobacillaceae</taxon>
        <taxon>Liquorilactobacillus</taxon>
    </lineage>
</organism>
<dbReference type="InterPro" id="IPR051317">
    <property type="entry name" value="Gfo/Idh/MocA_oxidoreduct"/>
</dbReference>
<dbReference type="GeneID" id="98319759"/>
<dbReference type="EMBL" id="AZGB01000026">
    <property type="protein sequence ID" value="KRM04719.1"/>
    <property type="molecule type" value="Genomic_DNA"/>
</dbReference>
<proteinExistence type="predicted"/>
<dbReference type="Gene3D" id="3.30.360.10">
    <property type="entry name" value="Dihydrodipicolinate Reductase, domain 2"/>
    <property type="match status" value="1"/>
</dbReference>
<dbReference type="AlphaFoldDB" id="A0A0R1VHJ9"/>
<evidence type="ECO:0000259" key="2">
    <source>
        <dbReference type="Pfam" id="PF21378"/>
    </source>
</evidence>
<dbReference type="Proteomes" id="UP000051451">
    <property type="component" value="Unassembled WGS sequence"/>
</dbReference>
<accession>A0A0R1VHJ9</accession>
<evidence type="ECO:0000313" key="4">
    <source>
        <dbReference type="Proteomes" id="UP000051451"/>
    </source>
</evidence>
<protein>
    <submittedName>
        <fullName evidence="3">Oxidoreductase</fullName>
    </submittedName>
</protein>
<dbReference type="Pfam" id="PF01408">
    <property type="entry name" value="GFO_IDH_MocA"/>
    <property type="match status" value="1"/>
</dbReference>
<dbReference type="GO" id="GO:0000166">
    <property type="term" value="F:nucleotide binding"/>
    <property type="evidence" value="ECO:0007669"/>
    <property type="project" value="InterPro"/>
</dbReference>
<keyword evidence="4" id="KW-1185">Reference proteome</keyword>
<sequence length="303" mass="34420">MKFGVIGVEQQTLKLFLPLYFENRNQGDFMFAVKDPNIKKQLMQRYQVDYLYQSLDQLIAGGIDACFIHGSSAEQLKLAERCLQKGIHVFIDRPVGESLTEIKSLQRLALDNRRIFMLGFNRRFAPMVDQLKRVSNKRLLSVQKNLCEFKRPVVDMVNELFIHLVDTAVYLIDEPIQNVTSQIKDTDGLLETAVMQLETEHTAAWVALDAQAGTDNEQIQLTSGSGCGTLKNLQQLELETAAVKKSWEPEKWATPLEVYGFSQMVTAFIQAVRSQTSTKLKQKNICLSHKLCADVLTTYQSDH</sequence>
<dbReference type="Pfam" id="PF21378">
    <property type="entry name" value="YceM-like_C"/>
    <property type="match status" value="1"/>
</dbReference>